<sequence length="109" mass="12964">MAVWRIFARYSSSGGDLIEKSNRVLELVRVDTRRLRNNRDVVVYKRNRTCPDCSREIRIAEPEFAENACSHAWRYFHGFSQKCPCPLIGVMRFTRFGKLRLEQRVRLEK</sequence>
<name>A0AAD9GFG9_BABDI</name>
<gene>
    <name evidence="1" type="ORF">X943_001749</name>
</gene>
<organism evidence="1 2">
    <name type="scientific">Babesia divergens</name>
    <dbReference type="NCBI Taxonomy" id="32595"/>
    <lineage>
        <taxon>Eukaryota</taxon>
        <taxon>Sar</taxon>
        <taxon>Alveolata</taxon>
        <taxon>Apicomplexa</taxon>
        <taxon>Aconoidasida</taxon>
        <taxon>Piroplasmida</taxon>
        <taxon>Babesiidae</taxon>
        <taxon>Babesia</taxon>
    </lineage>
</organism>
<evidence type="ECO:0000313" key="1">
    <source>
        <dbReference type="EMBL" id="KAK1937425.1"/>
    </source>
</evidence>
<keyword evidence="2" id="KW-1185">Reference proteome</keyword>
<dbReference type="Proteomes" id="UP001195914">
    <property type="component" value="Unassembled WGS sequence"/>
</dbReference>
<dbReference type="EMBL" id="JAHBMH010000033">
    <property type="protein sequence ID" value="KAK1937425.1"/>
    <property type="molecule type" value="Genomic_DNA"/>
</dbReference>
<reference evidence="1" key="1">
    <citation type="journal article" date="2014" name="Nucleic Acids Res.">
        <title>The evolutionary dynamics of variant antigen genes in Babesia reveal a history of genomic innovation underlying host-parasite interaction.</title>
        <authorList>
            <person name="Jackson A.P."/>
            <person name="Otto T.D."/>
            <person name="Darby A."/>
            <person name="Ramaprasad A."/>
            <person name="Xia D."/>
            <person name="Echaide I.E."/>
            <person name="Farber M."/>
            <person name="Gahlot S."/>
            <person name="Gamble J."/>
            <person name="Gupta D."/>
            <person name="Gupta Y."/>
            <person name="Jackson L."/>
            <person name="Malandrin L."/>
            <person name="Malas T.B."/>
            <person name="Moussa E."/>
            <person name="Nair M."/>
            <person name="Reid A.J."/>
            <person name="Sanders M."/>
            <person name="Sharma J."/>
            <person name="Tracey A."/>
            <person name="Quail M.A."/>
            <person name="Weir W."/>
            <person name="Wastling J.M."/>
            <person name="Hall N."/>
            <person name="Willadsen P."/>
            <person name="Lingelbach K."/>
            <person name="Shiels B."/>
            <person name="Tait A."/>
            <person name="Berriman M."/>
            <person name="Allred D.R."/>
            <person name="Pain A."/>
        </authorList>
    </citation>
    <scope>NUCLEOTIDE SEQUENCE</scope>
    <source>
        <strain evidence="1">1802A</strain>
    </source>
</reference>
<dbReference type="AlphaFoldDB" id="A0AAD9GFG9"/>
<accession>A0AAD9GFG9</accession>
<reference evidence="1" key="2">
    <citation type="submission" date="2021-05" db="EMBL/GenBank/DDBJ databases">
        <authorList>
            <person name="Pain A."/>
        </authorList>
    </citation>
    <scope>NUCLEOTIDE SEQUENCE</scope>
    <source>
        <strain evidence="1">1802A</strain>
    </source>
</reference>
<comment type="caution">
    <text evidence="1">The sequence shown here is derived from an EMBL/GenBank/DDBJ whole genome shotgun (WGS) entry which is preliminary data.</text>
</comment>
<proteinExistence type="predicted"/>
<protein>
    <submittedName>
        <fullName evidence="1">Uncharacterized protein</fullName>
    </submittedName>
</protein>
<evidence type="ECO:0000313" key="2">
    <source>
        <dbReference type="Proteomes" id="UP001195914"/>
    </source>
</evidence>